<dbReference type="AlphaFoldDB" id="A0AAE1TM39"/>
<reference evidence="2" key="1">
    <citation type="submission" date="2023-11" db="EMBL/GenBank/DDBJ databases">
        <title>Genome assemblies of two species of porcelain crab, Petrolisthes cinctipes and Petrolisthes manimaculis (Anomura: Porcellanidae).</title>
        <authorList>
            <person name="Angst P."/>
        </authorList>
    </citation>
    <scope>NUCLEOTIDE SEQUENCE</scope>
    <source>
        <strain evidence="2">PB745_02</strain>
        <tissue evidence="2">Gill</tissue>
    </source>
</reference>
<evidence type="ECO:0000256" key="1">
    <source>
        <dbReference type="SAM" id="MobiDB-lite"/>
    </source>
</evidence>
<organism evidence="2 3">
    <name type="scientific">Petrolisthes manimaculis</name>
    <dbReference type="NCBI Taxonomy" id="1843537"/>
    <lineage>
        <taxon>Eukaryota</taxon>
        <taxon>Metazoa</taxon>
        <taxon>Ecdysozoa</taxon>
        <taxon>Arthropoda</taxon>
        <taxon>Crustacea</taxon>
        <taxon>Multicrustacea</taxon>
        <taxon>Malacostraca</taxon>
        <taxon>Eumalacostraca</taxon>
        <taxon>Eucarida</taxon>
        <taxon>Decapoda</taxon>
        <taxon>Pleocyemata</taxon>
        <taxon>Anomura</taxon>
        <taxon>Galatheoidea</taxon>
        <taxon>Porcellanidae</taxon>
        <taxon>Petrolisthes</taxon>
    </lineage>
</organism>
<feature type="region of interest" description="Disordered" evidence="1">
    <location>
        <begin position="227"/>
        <end position="247"/>
    </location>
</feature>
<name>A0AAE1TM39_9EUCA</name>
<dbReference type="Proteomes" id="UP001292094">
    <property type="component" value="Unassembled WGS sequence"/>
</dbReference>
<gene>
    <name evidence="2" type="ORF">Pmani_038658</name>
</gene>
<keyword evidence="3" id="KW-1185">Reference proteome</keyword>
<evidence type="ECO:0000313" key="2">
    <source>
        <dbReference type="EMBL" id="KAK4288304.1"/>
    </source>
</evidence>
<dbReference type="EMBL" id="JAWZYT010006362">
    <property type="protein sequence ID" value="KAK4288304.1"/>
    <property type="molecule type" value="Genomic_DNA"/>
</dbReference>
<sequence length="269" mass="29461">MCRYFIISRHNLFISPPSVLMEHFRQGMEMLPPGPVSQYFWSSVKYLSRMKTLESPKVAILPGGLESAAPAERAAATLDHRVARCKVPGTWGETEAKAEGTVCRYAVANLVAISQLAPQGSPQLLLYMAQYEHQHPVVVSLSPLPKPCCCLPTLLHFHQAATESRALTGPPRGKKRRRRRSIKNFLNHGVSGRLYASPSWSLFTSSLRQVSGSFCLLPVDAAPVSPDNRWQHRSGHVGPHSPPIGSAPAASDSWGILVNTSIRLVIPST</sequence>
<protein>
    <submittedName>
        <fullName evidence="2">Uncharacterized protein</fullName>
    </submittedName>
</protein>
<accession>A0AAE1TM39</accession>
<evidence type="ECO:0000313" key="3">
    <source>
        <dbReference type="Proteomes" id="UP001292094"/>
    </source>
</evidence>
<comment type="caution">
    <text evidence="2">The sequence shown here is derived from an EMBL/GenBank/DDBJ whole genome shotgun (WGS) entry which is preliminary data.</text>
</comment>
<proteinExistence type="predicted"/>